<evidence type="ECO:0000313" key="8">
    <source>
        <dbReference type="EMBL" id="HIZ66866.1"/>
    </source>
</evidence>
<name>A0A9D2FUI0_9STRE</name>
<reference evidence="8" key="2">
    <citation type="submission" date="2021-04" db="EMBL/GenBank/DDBJ databases">
        <authorList>
            <person name="Gilroy R."/>
        </authorList>
    </citation>
    <scope>NUCLEOTIDE SEQUENCE</scope>
    <source>
        <strain evidence="8">ChiBcolR9-63</strain>
    </source>
</reference>
<organism evidence="8 9">
    <name type="scientific">Candidatus Streptococcus faecavium</name>
    <dbReference type="NCBI Taxonomy" id="2838763"/>
    <lineage>
        <taxon>Bacteria</taxon>
        <taxon>Bacillati</taxon>
        <taxon>Bacillota</taxon>
        <taxon>Bacilli</taxon>
        <taxon>Lactobacillales</taxon>
        <taxon>Streptococcaceae</taxon>
        <taxon>Streptococcus</taxon>
    </lineage>
</organism>
<keyword evidence="3" id="KW-0732">Signal</keyword>
<dbReference type="PROSITE" id="PS50847">
    <property type="entry name" value="GRAM_POS_ANCHORING"/>
    <property type="match status" value="1"/>
</dbReference>
<evidence type="ECO:0000256" key="4">
    <source>
        <dbReference type="ARBA" id="ARBA00023088"/>
    </source>
</evidence>
<keyword evidence="4" id="KW-0572">Peptidoglycan-anchor</keyword>
<sequence>MLGAALVLGGGQVAADEPSASNNIKVVVTQTADEDAPTKAQEGTKESITTPATEVSATESKTEEVTPEGISSSTATETTESSVVASADTTEETTPSVEESKTEASSDVTEESTAPSVEESKEAETAPSVEENKTENQKSTAESKTETSEDKAEEVAPTTATITSATETTEKEVTPTVETTPELTTTVAMPASETSQETTPKITDLTPDEIKVLTTSQLAKMDLSNTILASLTFEQSKALTLNKDYQRLGSGGSVSESGDRFFANVQGDTPVNNVNTFRPSVTYESNQAVSDFVNGTDIQLATPTTGEHSSQTISGSLWHDGGVINTYDKAAAESDQNFGWKPIGNYVQVGTNFWGDKDNSIVRPEKDQNYIILGKYQSGKNNQLVDGYEGVYQDITVAPGGEFVFKTIATLAGSGTTYQTSETSQFGVTIVALDKDGKETETVFFTKTDGYKFDFLDGKYSVMVNVPTTVNKIRVKITPGKSSAFNTSYNSVDTYGLALVSAKDWVGSAITSDYNSAETNKYAIAGDTVVFDNIGIENNGQLKANVTYTVNSEGMTGITLKPTTDGSSSSTSLASKNNTSVSITETVGVNPSRVEEVGAATQTNYNGWYAISGYTPDTDYAYEKDYKFEVETSDTIDKENIYYLKGQLSYYTNHVSQFIDIYSIYTEKVATVADKTKDRETVTAKLDPGTLTVYPKATAKTDNVFRVGGTVSEAADMINDKIKAALEDSSATVTYAWKTALSTDAANTYATGVITATYTFPDGTTRTVDVSVEAEVVDVSKLQELVDNAETVRQSPLYTEADDAEKAAYDKSIEEAQTILNDKTSRQIAVDTGVTNITNDAKTGSYDQLNGWTNLNQAKKDALDEVKADAELLQNNIGSGYLGEKLPEASQTKYKDAIQAVVDQLAKDIEAAEGDDLSVETGGAQTIAKVEELKAEANAKIQLINYQAQLEAKKQDIADKINANTEATDEEKAAALKLLDAEYNEAAEKLINAAPSSVPETSSENADLKKIVDTSLNDDYLTPERKAAAKQVIEEVYASKQKELQNTPNATQEEIEAALAKLDEEKANTLAAIDAATTNTGVDTARANGVEAILAVEVNPTAKQDAEKAIDDYAVQKIAEYQESLKGLSPDQTPIQDEQDAYIAAVKATAEAEKAKVEAAFANGAHPDADTLSGLVTDAKAEIDKVTPENNKKANAISAIEKIAADKLATITAENYPNATEEELQAARDVVNKEKEAAKDAIQKAAELAKSKIDNSDDNSAVDTAKTQGMNAIAEIVETPTTPENAKNAIDAAAAAKIETINKRTDLTDEEKAEAIAEVEKMATAGKEAFDKATDLDGIAQVQKNTIQDIINYNPESMKEKAKDAIDQAAADRIAEIVADKTATDEEKAAAIQKVQDAAADARKNIDAATDKAGITAAETAGEQAIKDVPFNPTDKADAKKALQDAADAKKEAINAGNMTDEEKAAAIQAVDDALNKATNAIDNTSTIGGVDYYKEAGIDEINKIPTESTKKPAATAEIDKVAEDAKNTVDADSRLTDEEKQAAKEAIDKAAQTAKDAIDKDSTDAQVDADTDAGKKEIESLIPTASAKKDAADAEIDKAAQDAKAEVDNNSYLSDDEKQAAKDAIDKAAQAAKDAIDASTTNAQVDAVTEAGKQAIKDLIPQKQAPSDEPVAPEVPEVPSDSDNSGDGGMVTPEAPSDSDADHSDNAGMEAPKAPATSSSSADAKGTQSSQAPFTANALVVGNGVDSSQATLPKTVQAEDRNLLALGASMILGAFGLLAGRRKREDEE</sequence>
<dbReference type="EMBL" id="DXBD01000001">
    <property type="protein sequence ID" value="HIZ66866.1"/>
    <property type="molecule type" value="Genomic_DNA"/>
</dbReference>
<evidence type="ECO:0000313" key="9">
    <source>
        <dbReference type="Proteomes" id="UP000824058"/>
    </source>
</evidence>
<evidence type="ECO:0000256" key="1">
    <source>
        <dbReference type="ARBA" id="ARBA00022512"/>
    </source>
</evidence>
<keyword evidence="2" id="KW-0964">Secreted</keyword>
<dbReference type="InterPro" id="IPR019931">
    <property type="entry name" value="LPXTG_anchor"/>
</dbReference>
<evidence type="ECO:0000256" key="2">
    <source>
        <dbReference type="ARBA" id="ARBA00022525"/>
    </source>
</evidence>
<evidence type="ECO:0000256" key="6">
    <source>
        <dbReference type="SAM" id="MobiDB-lite"/>
    </source>
</evidence>
<feature type="compositionally biased region" description="Low complexity" evidence="6">
    <location>
        <begin position="1666"/>
        <end position="1683"/>
    </location>
</feature>
<protein>
    <submittedName>
        <fullName evidence="8">DUF1542 domain-containing protein</fullName>
    </submittedName>
</protein>
<gene>
    <name evidence="8" type="ORF">H9965_00005</name>
</gene>
<feature type="region of interest" description="Disordered" evidence="6">
    <location>
        <begin position="29"/>
        <end position="200"/>
    </location>
</feature>
<feature type="compositionally biased region" description="Low complexity" evidence="6">
    <location>
        <begin position="156"/>
        <end position="167"/>
    </location>
</feature>
<feature type="compositionally biased region" description="Low complexity" evidence="6">
    <location>
        <begin position="174"/>
        <end position="187"/>
    </location>
</feature>
<dbReference type="Proteomes" id="UP000824058">
    <property type="component" value="Unassembled WGS sequence"/>
</dbReference>
<proteinExistence type="predicted"/>
<keyword evidence="5" id="KW-0175">Coiled coil</keyword>
<feature type="compositionally biased region" description="Polar residues" evidence="6">
    <location>
        <begin position="46"/>
        <end position="59"/>
    </location>
</feature>
<dbReference type="InterPro" id="IPR009063">
    <property type="entry name" value="Ig/albumin-bd_sf"/>
</dbReference>
<feature type="region of interest" description="Disordered" evidence="6">
    <location>
        <begin position="1657"/>
        <end position="1732"/>
    </location>
</feature>
<feature type="coiled-coil region" evidence="5">
    <location>
        <begin position="1221"/>
        <end position="1252"/>
    </location>
</feature>
<feature type="compositionally biased region" description="Low complexity" evidence="6">
    <location>
        <begin position="71"/>
        <end position="97"/>
    </location>
</feature>
<dbReference type="SUPFAM" id="SSF46997">
    <property type="entry name" value="Bacterial immunoglobulin/albumin-binding domains"/>
    <property type="match status" value="1"/>
</dbReference>
<evidence type="ECO:0000259" key="7">
    <source>
        <dbReference type="PROSITE" id="PS50847"/>
    </source>
</evidence>
<evidence type="ECO:0000256" key="3">
    <source>
        <dbReference type="ARBA" id="ARBA00022729"/>
    </source>
</evidence>
<feature type="compositionally biased region" description="Basic and acidic residues" evidence="6">
    <location>
        <begin position="118"/>
        <end position="154"/>
    </location>
</feature>
<feature type="compositionally biased region" description="Basic and acidic residues" evidence="6">
    <location>
        <begin position="1526"/>
        <end position="1549"/>
    </location>
</feature>
<feature type="region of interest" description="Disordered" evidence="6">
    <location>
        <begin position="1"/>
        <end position="20"/>
    </location>
</feature>
<dbReference type="Pfam" id="PF00746">
    <property type="entry name" value="Gram_pos_anchor"/>
    <property type="match status" value="1"/>
</dbReference>
<dbReference type="Pfam" id="PF07564">
    <property type="entry name" value="DUF1542"/>
    <property type="match status" value="7"/>
</dbReference>
<feature type="compositionally biased region" description="Polar residues" evidence="6">
    <location>
        <begin position="105"/>
        <end position="115"/>
    </location>
</feature>
<reference evidence="8" key="1">
    <citation type="journal article" date="2021" name="PeerJ">
        <title>Extensive microbial diversity within the chicken gut microbiome revealed by metagenomics and culture.</title>
        <authorList>
            <person name="Gilroy R."/>
            <person name="Ravi A."/>
            <person name="Getino M."/>
            <person name="Pursley I."/>
            <person name="Horton D.L."/>
            <person name="Alikhan N.F."/>
            <person name="Baker D."/>
            <person name="Gharbi K."/>
            <person name="Hall N."/>
            <person name="Watson M."/>
            <person name="Adriaenssens E.M."/>
            <person name="Foster-Nyarko E."/>
            <person name="Jarju S."/>
            <person name="Secka A."/>
            <person name="Antonio M."/>
            <person name="Oren A."/>
            <person name="Chaudhuri R.R."/>
            <person name="La Ragione R."/>
            <person name="Hildebrand F."/>
            <person name="Pallen M.J."/>
        </authorList>
    </citation>
    <scope>NUCLEOTIDE SEQUENCE</scope>
    <source>
        <strain evidence="8">ChiBcolR9-63</strain>
    </source>
</reference>
<comment type="caution">
    <text evidence="8">The sequence shown here is derived from an EMBL/GenBank/DDBJ whole genome shotgun (WGS) entry which is preliminary data.</text>
</comment>
<feature type="domain" description="Gram-positive cocci surface proteins LPxTG" evidence="7">
    <location>
        <begin position="1753"/>
        <end position="1789"/>
    </location>
</feature>
<feature type="region of interest" description="Disordered" evidence="6">
    <location>
        <begin position="1526"/>
        <end position="1579"/>
    </location>
</feature>
<feature type="coiled-coil region" evidence="5">
    <location>
        <begin position="1052"/>
        <end position="1079"/>
    </location>
</feature>
<keyword evidence="1" id="KW-0134">Cell wall</keyword>
<dbReference type="InterPro" id="IPR011439">
    <property type="entry name" value="DUF1542"/>
</dbReference>
<dbReference type="Gene3D" id="1.20.120.1850">
    <property type="entry name" value="Ebh helix bundles repeating unit (S and A modules)"/>
    <property type="match status" value="1"/>
</dbReference>
<evidence type="ECO:0000256" key="5">
    <source>
        <dbReference type="SAM" id="Coils"/>
    </source>
</evidence>
<feature type="coiled-coil region" evidence="5">
    <location>
        <begin position="856"/>
        <end position="970"/>
    </location>
</feature>
<accession>A0A9D2FUI0</accession>
<dbReference type="Pfam" id="PF07554">
    <property type="entry name" value="FIVAR"/>
    <property type="match status" value="1"/>
</dbReference>
<feature type="compositionally biased region" description="Low complexity" evidence="6">
    <location>
        <begin position="1712"/>
        <end position="1726"/>
    </location>
</feature>